<dbReference type="PANTHER" id="PTHR34309">
    <property type="entry name" value="SLR1406 PROTEIN"/>
    <property type="match status" value="1"/>
</dbReference>
<accession>N0DY00</accession>
<dbReference type="STRING" id="1193181.BN10_1250010"/>
<dbReference type="InterPro" id="IPR052517">
    <property type="entry name" value="GlcG_carb_metab_protein"/>
</dbReference>
<dbReference type="SUPFAM" id="SSF143744">
    <property type="entry name" value="GlcG-like"/>
    <property type="match status" value="1"/>
</dbReference>
<dbReference type="EMBL" id="CAIZ01000030">
    <property type="protein sequence ID" value="CCH68932.1"/>
    <property type="molecule type" value="Genomic_DNA"/>
</dbReference>
<gene>
    <name evidence="1" type="ORF">BN10_1250010</name>
</gene>
<dbReference type="Pfam" id="PF03928">
    <property type="entry name" value="HbpS-like"/>
    <property type="match status" value="1"/>
</dbReference>
<dbReference type="AlphaFoldDB" id="N0DY00"/>
<dbReference type="Proteomes" id="UP000013167">
    <property type="component" value="Unassembled WGS sequence"/>
</dbReference>
<dbReference type="InterPro" id="IPR005624">
    <property type="entry name" value="PduO/GlcC-like"/>
</dbReference>
<dbReference type="InterPro" id="IPR038084">
    <property type="entry name" value="PduO/GlcC-like_sf"/>
</dbReference>
<dbReference type="eggNOG" id="COG3193">
    <property type="taxonomic scope" value="Bacteria"/>
</dbReference>
<evidence type="ECO:0008006" key="3">
    <source>
        <dbReference type="Google" id="ProtNLM"/>
    </source>
</evidence>
<protein>
    <recommendedName>
        <fullName evidence="3">Heme-binding protein</fullName>
    </recommendedName>
</protein>
<name>N0DY00_9MICO</name>
<keyword evidence="2" id="KW-1185">Reference proteome</keyword>
<dbReference type="HOGENOM" id="CLU_103773_2_2_11"/>
<evidence type="ECO:0000313" key="1">
    <source>
        <dbReference type="EMBL" id="CCH68932.1"/>
    </source>
</evidence>
<reference evidence="1 2" key="1">
    <citation type="journal article" date="2013" name="ISME J.">
        <title>A metabolic model for members of the genus Tetrasphaera involved in enhanced biological phosphorus removal.</title>
        <authorList>
            <person name="Kristiansen R."/>
            <person name="Nguyen H.T.T."/>
            <person name="Saunders A.M."/>
            <person name="Nielsen J.L."/>
            <person name="Wimmer R."/>
            <person name="Le V.Q."/>
            <person name="McIlroy S.J."/>
            <person name="Petrovski S."/>
            <person name="Seviour R.J."/>
            <person name="Calteau A."/>
            <person name="Nielsen K.L."/>
            <person name="Nielsen P.H."/>
        </authorList>
    </citation>
    <scope>NUCLEOTIDE SEQUENCE [LARGE SCALE GENOMIC DNA]</scope>
    <source>
        <strain evidence="1 2">Lp2</strain>
    </source>
</reference>
<evidence type="ECO:0000313" key="2">
    <source>
        <dbReference type="Proteomes" id="UP000013167"/>
    </source>
</evidence>
<dbReference type="Gene3D" id="3.30.450.150">
    <property type="entry name" value="Haem-degrading domain"/>
    <property type="match status" value="1"/>
</dbReference>
<dbReference type="PANTHER" id="PTHR34309:SF1">
    <property type="entry name" value="PROTEIN GLCG"/>
    <property type="match status" value="1"/>
</dbReference>
<sequence>MRATAYAVCNCTQRSDARKTESYAVHTRPGLALTLEGAQVALAAGLARAEELQGRFNVAVTDAAGDLLAFARMDDAFAESGLIAIDKCRTVVRFGGAPTDGLYEALAGEDAVVRGIANRPGIAAFGGGVAIVVDGHVVGAVGASGGSAAALGAFAEQLICENNAVLDA</sequence>
<organism evidence="1 2">
    <name type="scientific">Phycicoccus elongatus Lp2</name>
    <dbReference type="NCBI Taxonomy" id="1193181"/>
    <lineage>
        <taxon>Bacteria</taxon>
        <taxon>Bacillati</taxon>
        <taxon>Actinomycetota</taxon>
        <taxon>Actinomycetes</taxon>
        <taxon>Micrococcales</taxon>
        <taxon>Intrasporangiaceae</taxon>
        <taxon>Phycicoccus</taxon>
    </lineage>
</organism>
<comment type="caution">
    <text evidence="1">The sequence shown here is derived from an EMBL/GenBank/DDBJ whole genome shotgun (WGS) entry which is preliminary data.</text>
</comment>
<proteinExistence type="predicted"/>